<feature type="transmembrane region" description="Helical" evidence="5">
    <location>
        <begin position="12"/>
        <end position="35"/>
    </location>
</feature>
<feature type="transmembrane region" description="Helical" evidence="5">
    <location>
        <begin position="150"/>
        <end position="176"/>
    </location>
</feature>
<dbReference type="GO" id="GO:0008610">
    <property type="term" value="P:lipid biosynthetic process"/>
    <property type="evidence" value="ECO:0007669"/>
    <property type="project" value="InterPro"/>
</dbReference>
<dbReference type="GO" id="GO:0005506">
    <property type="term" value="F:iron ion binding"/>
    <property type="evidence" value="ECO:0007669"/>
    <property type="project" value="InterPro"/>
</dbReference>
<evidence type="ECO:0000313" key="8">
    <source>
        <dbReference type="EMBL" id="USP73904.1"/>
    </source>
</evidence>
<evidence type="ECO:0000313" key="9">
    <source>
        <dbReference type="Proteomes" id="UP001056012"/>
    </source>
</evidence>
<dbReference type="PANTHER" id="PTHR11863">
    <property type="entry name" value="STEROL DESATURASE"/>
    <property type="match status" value="1"/>
</dbReference>
<dbReference type="InterPro" id="IPR050307">
    <property type="entry name" value="Sterol_Desaturase_Related"/>
</dbReference>
<dbReference type="AlphaFoldDB" id="A0A9Q8Z109"/>
<dbReference type="GO" id="GO:0004497">
    <property type="term" value="F:monooxygenase activity"/>
    <property type="evidence" value="ECO:0007669"/>
    <property type="project" value="UniProtKB-KW"/>
</dbReference>
<keyword evidence="8" id="KW-0503">Monooxygenase</keyword>
<evidence type="ECO:0000256" key="4">
    <source>
        <dbReference type="ARBA" id="ARBA00023136"/>
    </source>
</evidence>
<gene>
    <name evidence="8" type="ORF">yc1106_01178</name>
</gene>
<evidence type="ECO:0000259" key="7">
    <source>
        <dbReference type="Pfam" id="PF20684"/>
    </source>
</evidence>
<dbReference type="Proteomes" id="UP001056012">
    <property type="component" value="Chromosome 1"/>
</dbReference>
<dbReference type="GO" id="GO:0016020">
    <property type="term" value="C:membrane"/>
    <property type="evidence" value="ECO:0007669"/>
    <property type="project" value="UniProtKB-SubCell"/>
</dbReference>
<evidence type="ECO:0000256" key="1">
    <source>
        <dbReference type="ARBA" id="ARBA00004370"/>
    </source>
</evidence>
<proteinExistence type="predicted"/>
<protein>
    <submittedName>
        <fullName evidence="8">Methylsterol monooxygenase</fullName>
    </submittedName>
</protein>
<feature type="transmembrane region" description="Helical" evidence="5">
    <location>
        <begin position="65"/>
        <end position="93"/>
    </location>
</feature>
<name>A0A9Q8Z109_CURCL</name>
<feature type="transmembrane region" description="Helical" evidence="5">
    <location>
        <begin position="113"/>
        <end position="138"/>
    </location>
</feature>
<keyword evidence="9" id="KW-1185">Reference proteome</keyword>
<accession>A0A9Q8Z109</accession>
<dbReference type="EMBL" id="CP089274">
    <property type="protein sequence ID" value="USP73904.1"/>
    <property type="molecule type" value="Genomic_DNA"/>
</dbReference>
<organism evidence="8 9">
    <name type="scientific">Curvularia clavata</name>
    <dbReference type="NCBI Taxonomy" id="95742"/>
    <lineage>
        <taxon>Eukaryota</taxon>
        <taxon>Fungi</taxon>
        <taxon>Dikarya</taxon>
        <taxon>Ascomycota</taxon>
        <taxon>Pezizomycotina</taxon>
        <taxon>Dothideomycetes</taxon>
        <taxon>Pleosporomycetidae</taxon>
        <taxon>Pleosporales</taxon>
        <taxon>Pleosporineae</taxon>
        <taxon>Pleosporaceae</taxon>
        <taxon>Curvularia</taxon>
    </lineage>
</organism>
<comment type="subcellular location">
    <subcellularLocation>
        <location evidence="1">Membrane</location>
    </subcellularLocation>
</comment>
<keyword evidence="4 5" id="KW-0472">Membrane</keyword>
<dbReference type="Pfam" id="PF04116">
    <property type="entry name" value="FA_hydroxylase"/>
    <property type="match status" value="1"/>
</dbReference>
<feature type="domain" description="Rhodopsin" evidence="7">
    <location>
        <begin position="16"/>
        <end position="215"/>
    </location>
</feature>
<evidence type="ECO:0000256" key="3">
    <source>
        <dbReference type="ARBA" id="ARBA00022989"/>
    </source>
</evidence>
<keyword evidence="3 5" id="KW-1133">Transmembrane helix</keyword>
<reference evidence="8" key="1">
    <citation type="submission" date="2021-12" db="EMBL/GenBank/DDBJ databases">
        <title>Curvularia clavata genome.</title>
        <authorList>
            <person name="Cao Y."/>
        </authorList>
    </citation>
    <scope>NUCLEOTIDE SEQUENCE</scope>
    <source>
        <strain evidence="8">Yc1106</strain>
    </source>
</reference>
<evidence type="ECO:0000259" key="6">
    <source>
        <dbReference type="Pfam" id="PF04116"/>
    </source>
</evidence>
<dbReference type="Pfam" id="PF20684">
    <property type="entry name" value="Fung_rhodopsin"/>
    <property type="match status" value="1"/>
</dbReference>
<keyword evidence="8" id="KW-0560">Oxidoreductase</keyword>
<dbReference type="InterPro" id="IPR006694">
    <property type="entry name" value="Fatty_acid_hydroxylase"/>
</dbReference>
<feature type="domain" description="Fatty acid hydroxylase" evidence="6">
    <location>
        <begin position="478"/>
        <end position="615"/>
    </location>
</feature>
<dbReference type="OrthoDB" id="1658724at2759"/>
<dbReference type="VEuPathDB" id="FungiDB:yc1106_01178"/>
<evidence type="ECO:0000256" key="5">
    <source>
        <dbReference type="SAM" id="Phobius"/>
    </source>
</evidence>
<dbReference type="InterPro" id="IPR049326">
    <property type="entry name" value="Rhodopsin_dom_fungi"/>
</dbReference>
<keyword evidence="2 5" id="KW-0812">Transmembrane</keyword>
<evidence type="ECO:0000256" key="2">
    <source>
        <dbReference type="ARBA" id="ARBA00022692"/>
    </source>
</evidence>
<sequence>MSKVNDPETHAAFVVKVLLWFWIGQLNWVIDLCLIKTSILLSKKSITVYNDISASHKHFRYSIRVLLAINIVGGVAMALASIFMCCPVADAWALQVATKGFTGTLGGHCYNQVAMWLFNGGYNLVTDVIIWCLPMVLFLHLGQIPLGRRLGIISIFSMGIVAVVASAVRLRFMMLWSSSLRQRDLNAAKILLLNQVEQHAGLIAGSIPFLRPLVRQVLGRLRSREQASETPEEHLVGECKPNAIPNVLRRPIIPSTSSGESSSHEFRRPEWDLEAIEPVHFTVLSNIVTWSSYTGRCDLRGGPRHGLAINTAADIVNVANGQCDATEAGQMLTSVRNNATSILTPMAQDTYWGSFEEISKYNVQLNYLERMWMTWYAWMGNDVLATGIMSFVIHESLYFGRSLPWIIIDCIPWFNRYKIQQNKIPTAWEQTQCALLVLLSHFTVELPQIWLFHPMCQYFGLETSVPFPSVYKMAYQIAIFFVFEDAWHYWMHRAMHTSSFLYKNVHKIHHQYSAPFGLAAEYASPIEVMVLGFGSVGVPIVWCAITKDLHILTMYVWIVLRLFQAIDAHSGYEFPWSLHHFLPFWAGAEHHDVHHEKFIGNYASSFRWWDFVLDTEAGAEASKRRRERKMAKSRKAQ</sequence>